<dbReference type="EMBL" id="JAQQWN010000004">
    <property type="protein sequence ID" value="KAK8087697.1"/>
    <property type="molecule type" value="Genomic_DNA"/>
</dbReference>
<evidence type="ECO:0000256" key="4">
    <source>
        <dbReference type="PROSITE-ProRule" id="PRU00023"/>
    </source>
</evidence>
<dbReference type="Gene3D" id="1.25.40.20">
    <property type="entry name" value="Ankyrin repeat-containing domain"/>
    <property type="match status" value="2"/>
</dbReference>
<evidence type="ECO:0000256" key="2">
    <source>
        <dbReference type="ARBA" id="ARBA00022737"/>
    </source>
</evidence>
<dbReference type="SMART" id="SM00248">
    <property type="entry name" value="ANK"/>
    <property type="match status" value="3"/>
</dbReference>
<gene>
    <name evidence="5" type="ORF">PG997_002658</name>
</gene>
<proteinExistence type="inferred from homology"/>
<keyword evidence="6" id="KW-1185">Reference proteome</keyword>
<dbReference type="SUPFAM" id="SSF48403">
    <property type="entry name" value="Ankyrin repeat"/>
    <property type="match status" value="1"/>
</dbReference>
<dbReference type="PROSITE" id="PS50088">
    <property type="entry name" value="ANK_REPEAT"/>
    <property type="match status" value="3"/>
</dbReference>
<feature type="repeat" description="ANK" evidence="4">
    <location>
        <begin position="231"/>
        <end position="260"/>
    </location>
</feature>
<evidence type="ECO:0000256" key="1">
    <source>
        <dbReference type="ARBA" id="ARBA00005949"/>
    </source>
</evidence>
<evidence type="ECO:0000256" key="3">
    <source>
        <dbReference type="ARBA" id="ARBA00023043"/>
    </source>
</evidence>
<comment type="similarity">
    <text evidence="1">Belongs to the ankyrin SOCS box (ASB) family.</text>
</comment>
<reference evidence="5 6" key="1">
    <citation type="submission" date="2023-01" db="EMBL/GenBank/DDBJ databases">
        <title>Analysis of 21 Apiospora genomes using comparative genomics revels a genus with tremendous synthesis potential of carbohydrate active enzymes and secondary metabolites.</title>
        <authorList>
            <person name="Sorensen T."/>
        </authorList>
    </citation>
    <scope>NUCLEOTIDE SEQUENCE [LARGE SCALE GENOMIC DNA]</scope>
    <source>
        <strain evidence="5 6">CBS 114990</strain>
    </source>
</reference>
<dbReference type="InterPro" id="IPR002110">
    <property type="entry name" value="Ankyrin_rpt"/>
</dbReference>
<dbReference type="Pfam" id="PF12796">
    <property type="entry name" value="Ank_2"/>
    <property type="match status" value="2"/>
</dbReference>
<comment type="caution">
    <text evidence="5">The sequence shown here is derived from an EMBL/GenBank/DDBJ whole genome shotgun (WGS) entry which is preliminary data.</text>
</comment>
<dbReference type="RefSeq" id="XP_066670591.1">
    <property type="nucleotide sequence ID" value="XM_066806973.1"/>
</dbReference>
<dbReference type="PROSITE" id="PS50297">
    <property type="entry name" value="ANK_REP_REGION"/>
    <property type="match status" value="3"/>
</dbReference>
<dbReference type="InterPro" id="IPR036770">
    <property type="entry name" value="Ankyrin_rpt-contain_sf"/>
</dbReference>
<organism evidence="5 6">
    <name type="scientific">Apiospora hydei</name>
    <dbReference type="NCBI Taxonomy" id="1337664"/>
    <lineage>
        <taxon>Eukaryota</taxon>
        <taxon>Fungi</taxon>
        <taxon>Dikarya</taxon>
        <taxon>Ascomycota</taxon>
        <taxon>Pezizomycotina</taxon>
        <taxon>Sordariomycetes</taxon>
        <taxon>Xylariomycetidae</taxon>
        <taxon>Amphisphaeriales</taxon>
        <taxon>Apiosporaceae</taxon>
        <taxon>Apiospora</taxon>
    </lineage>
</organism>
<dbReference type="InterPro" id="IPR051573">
    <property type="entry name" value="Ankyrin-SOCS_box_domain"/>
</dbReference>
<name>A0ABR1WX04_9PEZI</name>
<dbReference type="PANTHER" id="PTHR24136">
    <property type="entry name" value="SOWAH (DROSOPHILA) HOMOLOG"/>
    <property type="match status" value="1"/>
</dbReference>
<feature type="repeat" description="ANK" evidence="4">
    <location>
        <begin position="154"/>
        <end position="186"/>
    </location>
</feature>
<keyword evidence="2" id="KW-0677">Repeat</keyword>
<dbReference type="Proteomes" id="UP001433268">
    <property type="component" value="Unassembled WGS sequence"/>
</dbReference>
<feature type="repeat" description="ANK" evidence="4">
    <location>
        <begin position="183"/>
        <end position="215"/>
    </location>
</feature>
<evidence type="ECO:0000313" key="6">
    <source>
        <dbReference type="Proteomes" id="UP001433268"/>
    </source>
</evidence>
<sequence>MADATGDEKARFEAQAIAAIEANDPASLRTILVQRLAENPAALRPGDLGDALNKALELSRYDMADELFKRGATWNYGTMANVLEGAREDNDWNTKAIDVALANGWDINEHYEHVGGALVYTISSAESGGSDTAALKVAAHLLSKGADANEGQQTGQNPLELACGMADRDMVALLLAHGATVHKGPKALLEAADQGSVEVMRMLLDQDADVNAHPYGKYTLPMYVNDEGWGSALHCAVKGGHADAVKFLLEEGAEREYRNKVGVTALELARKLGREDIVRLLESK</sequence>
<keyword evidence="3 4" id="KW-0040">ANK repeat</keyword>
<dbReference type="PANTHER" id="PTHR24136:SF15">
    <property type="entry name" value="ANK_REP_REGION DOMAIN-CONTAINING PROTEIN"/>
    <property type="match status" value="1"/>
</dbReference>
<protein>
    <submittedName>
        <fullName evidence="5">Ankyrin repeat-containing protein</fullName>
    </submittedName>
</protein>
<accession>A0ABR1WX04</accession>
<evidence type="ECO:0000313" key="5">
    <source>
        <dbReference type="EMBL" id="KAK8087697.1"/>
    </source>
</evidence>
<dbReference type="GeneID" id="92040033"/>